<gene>
    <name evidence="3" type="ORF">V5E97_05070</name>
</gene>
<dbReference type="RefSeq" id="WP_406698208.1">
    <property type="nucleotide sequence ID" value="NZ_CP155447.1"/>
</dbReference>
<evidence type="ECO:0000259" key="2">
    <source>
        <dbReference type="Pfam" id="PF13472"/>
    </source>
</evidence>
<dbReference type="InterPro" id="IPR036514">
    <property type="entry name" value="SGNH_hydro_sf"/>
</dbReference>
<dbReference type="InterPro" id="IPR013830">
    <property type="entry name" value="SGNH_hydro"/>
</dbReference>
<feature type="region of interest" description="Disordered" evidence="1">
    <location>
        <begin position="360"/>
        <end position="379"/>
    </location>
</feature>
<evidence type="ECO:0000256" key="1">
    <source>
        <dbReference type="SAM" id="MobiDB-lite"/>
    </source>
</evidence>
<dbReference type="SUPFAM" id="SSF52266">
    <property type="entry name" value="SGNH hydrolase"/>
    <property type="match status" value="1"/>
</dbReference>
<organism evidence="3">
    <name type="scientific">Singulisphaera sp. Ch08</name>
    <dbReference type="NCBI Taxonomy" id="3120278"/>
    <lineage>
        <taxon>Bacteria</taxon>
        <taxon>Pseudomonadati</taxon>
        <taxon>Planctomycetota</taxon>
        <taxon>Planctomycetia</taxon>
        <taxon>Isosphaerales</taxon>
        <taxon>Isosphaeraceae</taxon>
        <taxon>Singulisphaera</taxon>
    </lineage>
</organism>
<feature type="domain" description="SGNH hydrolase-type esterase" evidence="2">
    <location>
        <begin position="135"/>
        <end position="344"/>
    </location>
</feature>
<dbReference type="AlphaFoldDB" id="A0AAU7CK31"/>
<accession>A0AAU7CK31</accession>
<evidence type="ECO:0000313" key="3">
    <source>
        <dbReference type="EMBL" id="XBH05390.1"/>
    </source>
</evidence>
<proteinExistence type="predicted"/>
<reference evidence="3" key="1">
    <citation type="submission" date="2024-05" db="EMBL/GenBank/DDBJ databases">
        <title>Planctomycetes of the genus Singulisphaera possess chitinolytic capabilities.</title>
        <authorList>
            <person name="Ivanova A."/>
        </authorList>
    </citation>
    <scope>NUCLEOTIDE SEQUENCE</scope>
    <source>
        <strain evidence="3">Ch08T</strain>
    </source>
</reference>
<sequence length="379" mass="41402">MIRCSSQTVQFLATAAILVWGLVPRQLALGTPGRVRETLRCDLMSRADYDQMERGYYEQILDAGRKLGGSAAGPRQGAGPSQVCQSVDDLREFVLKPSLSVRQPVGVSWSTNDLGMRDRPYPVAKPANTIRIGLMGDSIAAGWGVGDDLGFEPTLERWFDERSRQAGGPGIEILNFAVPGRSPGQRWYHFTQVGWVTEPDLVLFEATQADVGWAVRRLRELLPRGIGWDSPLYVDILSASGVMPGETGQTYERALRPYTWELTASAYRAIAEGCSSRGVPSILAVIPRVGRTVDAADHERLLAMARDAGFSAVIDISDAFDGIDPATLTARADDYHPNDRGHALLARRLDEALWQHPLLSQLRNRKGSPGGSPVPSLPD</sequence>
<name>A0AAU7CK31_9BACT</name>
<dbReference type="Gene3D" id="3.40.50.1110">
    <property type="entry name" value="SGNH hydrolase"/>
    <property type="match status" value="1"/>
</dbReference>
<keyword evidence="3" id="KW-0378">Hydrolase</keyword>
<dbReference type="GO" id="GO:0016788">
    <property type="term" value="F:hydrolase activity, acting on ester bonds"/>
    <property type="evidence" value="ECO:0007669"/>
    <property type="project" value="UniProtKB-ARBA"/>
</dbReference>
<dbReference type="Pfam" id="PF13472">
    <property type="entry name" value="Lipase_GDSL_2"/>
    <property type="match status" value="1"/>
</dbReference>
<protein>
    <submittedName>
        <fullName evidence="3">SGNH/GDSL hydrolase family protein</fullName>
    </submittedName>
</protein>
<dbReference type="EMBL" id="CP155447">
    <property type="protein sequence ID" value="XBH05390.1"/>
    <property type="molecule type" value="Genomic_DNA"/>
</dbReference>
<dbReference type="CDD" id="cd00229">
    <property type="entry name" value="SGNH_hydrolase"/>
    <property type="match status" value="1"/>
</dbReference>